<dbReference type="EMBL" id="MU032346">
    <property type="protein sequence ID" value="KAF3766900.1"/>
    <property type="molecule type" value="Genomic_DNA"/>
</dbReference>
<reference evidence="1" key="1">
    <citation type="journal article" date="2020" name="Phytopathology">
        <title>Genome sequence of the chestnut blight fungus Cryphonectria parasitica EP155: A fundamental resource for an archetypical invasive plant pathogen.</title>
        <authorList>
            <person name="Crouch J.A."/>
            <person name="Dawe A."/>
            <person name="Aerts A."/>
            <person name="Barry K."/>
            <person name="Churchill A.C.L."/>
            <person name="Grimwood J."/>
            <person name="Hillman B."/>
            <person name="Milgroom M.G."/>
            <person name="Pangilinan J."/>
            <person name="Smith M."/>
            <person name="Salamov A."/>
            <person name="Schmutz J."/>
            <person name="Yadav J."/>
            <person name="Grigoriev I.V."/>
            <person name="Nuss D."/>
        </authorList>
    </citation>
    <scope>NUCLEOTIDE SEQUENCE</scope>
    <source>
        <strain evidence="1">EP155</strain>
    </source>
</reference>
<dbReference type="AlphaFoldDB" id="A0A9P4Y5J7"/>
<comment type="caution">
    <text evidence="1">The sequence shown here is derived from an EMBL/GenBank/DDBJ whole genome shotgun (WGS) entry which is preliminary data.</text>
</comment>
<dbReference type="RefSeq" id="XP_040777861.1">
    <property type="nucleotide sequence ID" value="XM_040915191.1"/>
</dbReference>
<organism evidence="1 2">
    <name type="scientific">Cryphonectria parasitica (strain ATCC 38755 / EP155)</name>
    <dbReference type="NCBI Taxonomy" id="660469"/>
    <lineage>
        <taxon>Eukaryota</taxon>
        <taxon>Fungi</taxon>
        <taxon>Dikarya</taxon>
        <taxon>Ascomycota</taxon>
        <taxon>Pezizomycotina</taxon>
        <taxon>Sordariomycetes</taxon>
        <taxon>Sordariomycetidae</taxon>
        <taxon>Diaporthales</taxon>
        <taxon>Cryphonectriaceae</taxon>
        <taxon>Cryphonectria-Endothia species complex</taxon>
        <taxon>Cryphonectria</taxon>
    </lineage>
</organism>
<evidence type="ECO:0000313" key="1">
    <source>
        <dbReference type="EMBL" id="KAF3766900.1"/>
    </source>
</evidence>
<dbReference type="Proteomes" id="UP000803844">
    <property type="component" value="Unassembled WGS sequence"/>
</dbReference>
<dbReference type="OrthoDB" id="626167at2759"/>
<name>A0A9P4Y5J7_CRYP1</name>
<accession>A0A9P4Y5J7</accession>
<protein>
    <submittedName>
        <fullName evidence="1">Uncharacterized protein</fullName>
    </submittedName>
</protein>
<dbReference type="GeneID" id="63832320"/>
<proteinExistence type="predicted"/>
<sequence length="480" mass="53821">MATVSSPPTLHLLLTPKADADGEIIVLHFSITIKSLRFKENDHLCTYGRHDEAHSSRLQHFLQGIPATLTDSDGSVPFLLSGEDEEKQVRLAREAIGDITFTADARALDSDHESSWDECVLRREKGGIVGEGWRFLPRFSIGACQVMLEWDLSGCPEGTRAVVSYGEGPEPIEVAGESDTILACVFMVGPVQSFPPKPEIRQEGTDSEKQGLGYTYWFGDLPQNLDAVKDYTAKILPRMSEHFGDEGASYRTFLRRAPKGLKGTALRASSIIDYDDDAGTAHDWDLIRMLNRTMVSTWARLDPEHDGTKNDWFTDGLSHLYTVFLPFRFGQRGPDYFRATVNAFLSAYFTNPLVSQPLSSVGMTTSRDDTSQAWYVTSAKALRACVYMLKMDAYTRRAAVARGVDVLRPMDDTVRDLLTARRRREKNGAKIQKEDWLDGLAHWIGREDAGRHFREMLEEGKLWEDVWPTACQAGALGVWI</sequence>
<gene>
    <name evidence="1" type="ORF">M406DRAFT_106373</name>
</gene>
<keyword evidence="2" id="KW-1185">Reference proteome</keyword>
<evidence type="ECO:0000313" key="2">
    <source>
        <dbReference type="Proteomes" id="UP000803844"/>
    </source>
</evidence>